<comment type="caution">
    <text evidence="1">The sequence shown here is derived from an EMBL/GenBank/DDBJ whole genome shotgun (WGS) entry which is preliminary data.</text>
</comment>
<evidence type="ECO:0000313" key="1">
    <source>
        <dbReference type="EMBL" id="CAG9324683.1"/>
    </source>
</evidence>
<dbReference type="EMBL" id="CAJZBQ010000036">
    <property type="protein sequence ID" value="CAG9324683.1"/>
    <property type="molecule type" value="Genomic_DNA"/>
</dbReference>
<sequence>MWSAQFNHTSASSGKSQKLGKNALFSEKSCWEKLLVVLEQNKRCFCTSLSSDYKMWSAQFNHIAASSGKSQKPW</sequence>
<organism evidence="1 2">
    <name type="scientific">Blepharisma stoltei</name>
    <dbReference type="NCBI Taxonomy" id="1481888"/>
    <lineage>
        <taxon>Eukaryota</taxon>
        <taxon>Sar</taxon>
        <taxon>Alveolata</taxon>
        <taxon>Ciliophora</taxon>
        <taxon>Postciliodesmatophora</taxon>
        <taxon>Heterotrichea</taxon>
        <taxon>Heterotrichida</taxon>
        <taxon>Blepharismidae</taxon>
        <taxon>Blepharisma</taxon>
    </lineage>
</organism>
<protein>
    <submittedName>
        <fullName evidence="1">Uncharacterized protein</fullName>
    </submittedName>
</protein>
<proteinExistence type="predicted"/>
<evidence type="ECO:0000313" key="2">
    <source>
        <dbReference type="Proteomes" id="UP001162131"/>
    </source>
</evidence>
<dbReference type="AlphaFoldDB" id="A0AAU9JEJ5"/>
<reference evidence="1" key="1">
    <citation type="submission" date="2021-09" db="EMBL/GenBank/DDBJ databases">
        <authorList>
            <consortium name="AG Swart"/>
            <person name="Singh M."/>
            <person name="Singh A."/>
            <person name="Seah K."/>
            <person name="Emmerich C."/>
        </authorList>
    </citation>
    <scope>NUCLEOTIDE SEQUENCE</scope>
    <source>
        <strain evidence="1">ATCC30299</strain>
    </source>
</reference>
<name>A0AAU9JEJ5_9CILI</name>
<gene>
    <name evidence="1" type="ORF">BSTOLATCC_MIC36673</name>
</gene>
<dbReference type="Proteomes" id="UP001162131">
    <property type="component" value="Unassembled WGS sequence"/>
</dbReference>
<keyword evidence="2" id="KW-1185">Reference proteome</keyword>
<accession>A0AAU9JEJ5</accession>